<reference evidence="3" key="1">
    <citation type="journal article" date="2020" name="mSystems">
        <title>Genome- and Community-Level Interaction Insights into Carbon Utilization and Element Cycling Functions of Hydrothermarchaeota in Hydrothermal Sediment.</title>
        <authorList>
            <person name="Zhou Z."/>
            <person name="Liu Y."/>
            <person name="Xu W."/>
            <person name="Pan J."/>
            <person name="Luo Z.H."/>
            <person name="Li M."/>
        </authorList>
    </citation>
    <scope>NUCLEOTIDE SEQUENCE [LARGE SCALE GENOMIC DNA]</scope>
    <source>
        <strain evidence="3">SpSt-258</strain>
    </source>
</reference>
<dbReference type="Pfam" id="PF13200">
    <property type="entry name" value="DUF4015"/>
    <property type="match status" value="1"/>
</dbReference>
<sequence length="404" mass="47278">MSHCVIFALYTIFSISPDSIIFGVYLNPYQASKKSFLEEIFRAAESGYINTVVVDLKSDYGYLCYDTEIPLAKELKAYKRYIDLEYLIKRCEELHIKLIGRIVCFRDNYLAKYEDCAIRDLNGEIWYDKTGTAWVNPYNKKVHQYLISIIKELEKKGIKSVALDYVRFPTDGDIGRIRLNNVKGERYKPIIEFLQNLKDTTDIEIGVCIFGYAVWYDLKTEGQEVSRFAKVVDVIYPMLYPSHFHPSFKKEISEYWRNYWIYFDSVEESFKKSPLSVKIIPFVQGFDLYCERFDEGYIFSQIFGALNADADGVLIWHAASNYTTSLPCLTRANNLIRSRYAQNILSIRRRVLLHQYQEIMPSLSLSLRKNQKKIQTSPNPDNRSDNPPSKRIRIKMIPDQISPW</sequence>
<dbReference type="Gene3D" id="3.20.20.80">
    <property type="entry name" value="Glycosidases"/>
    <property type="match status" value="1"/>
</dbReference>
<dbReference type="AlphaFoldDB" id="A0A7V1EHE4"/>
<comment type="caution">
    <text evidence="3">The sequence shown here is derived from an EMBL/GenBank/DDBJ whole genome shotgun (WGS) entry which is preliminary data.</text>
</comment>
<accession>A0A7V1EHE4</accession>
<organism evidence="3">
    <name type="scientific">candidate division WOR-3 bacterium</name>
    <dbReference type="NCBI Taxonomy" id="2052148"/>
    <lineage>
        <taxon>Bacteria</taxon>
        <taxon>Bacteria division WOR-3</taxon>
    </lineage>
</organism>
<evidence type="ECO:0000259" key="2">
    <source>
        <dbReference type="Pfam" id="PF13200"/>
    </source>
</evidence>
<dbReference type="EMBL" id="DSKY01000009">
    <property type="protein sequence ID" value="HDY58501.1"/>
    <property type="molecule type" value="Genomic_DNA"/>
</dbReference>
<dbReference type="InterPro" id="IPR017853">
    <property type="entry name" value="GH"/>
</dbReference>
<dbReference type="SUPFAM" id="SSF51445">
    <property type="entry name" value="(Trans)glycosidases"/>
    <property type="match status" value="1"/>
</dbReference>
<proteinExistence type="predicted"/>
<name>A0A7V1EHE4_UNCW3</name>
<feature type="region of interest" description="Disordered" evidence="1">
    <location>
        <begin position="369"/>
        <end position="391"/>
    </location>
</feature>
<gene>
    <name evidence="3" type="ORF">ENP86_02980</name>
</gene>
<feature type="domain" description="DUF4015" evidence="2">
    <location>
        <begin position="23"/>
        <end position="322"/>
    </location>
</feature>
<evidence type="ECO:0000256" key="1">
    <source>
        <dbReference type="SAM" id="MobiDB-lite"/>
    </source>
</evidence>
<feature type="compositionally biased region" description="Low complexity" evidence="1">
    <location>
        <begin position="377"/>
        <end position="389"/>
    </location>
</feature>
<evidence type="ECO:0000313" key="3">
    <source>
        <dbReference type="EMBL" id="HDY58501.1"/>
    </source>
</evidence>
<protein>
    <recommendedName>
        <fullName evidence="2">DUF4015 domain-containing protein</fullName>
    </recommendedName>
</protein>
<dbReference type="InterPro" id="IPR025275">
    <property type="entry name" value="DUF4015"/>
</dbReference>